<dbReference type="RefSeq" id="WP_146460877.1">
    <property type="nucleotide sequence ID" value="NZ_SJPW01000007.1"/>
</dbReference>
<dbReference type="OrthoDB" id="9862254at2"/>
<feature type="transmembrane region" description="Helical" evidence="1">
    <location>
        <begin position="81"/>
        <end position="104"/>
    </location>
</feature>
<accession>A0A5C6EBR3</accession>
<dbReference type="AlphaFoldDB" id="A0A5C6EBR3"/>
<keyword evidence="1" id="KW-1133">Transmembrane helix</keyword>
<evidence type="ECO:0000313" key="2">
    <source>
        <dbReference type="EMBL" id="TWU47223.1"/>
    </source>
</evidence>
<reference evidence="2 3" key="1">
    <citation type="submission" date="2019-02" db="EMBL/GenBank/DDBJ databases">
        <title>Deep-cultivation of Planctomycetes and their phenomic and genomic characterization uncovers novel biology.</title>
        <authorList>
            <person name="Wiegand S."/>
            <person name="Jogler M."/>
            <person name="Boedeker C."/>
            <person name="Pinto D."/>
            <person name="Vollmers J."/>
            <person name="Rivas-Marin E."/>
            <person name="Kohn T."/>
            <person name="Peeters S.H."/>
            <person name="Heuer A."/>
            <person name="Rast P."/>
            <person name="Oberbeckmann S."/>
            <person name="Bunk B."/>
            <person name="Jeske O."/>
            <person name="Meyerdierks A."/>
            <person name="Storesund J.E."/>
            <person name="Kallscheuer N."/>
            <person name="Luecker S."/>
            <person name="Lage O.M."/>
            <person name="Pohl T."/>
            <person name="Merkel B.J."/>
            <person name="Hornburger P."/>
            <person name="Mueller R.-W."/>
            <person name="Bruemmer F."/>
            <person name="Labrenz M."/>
            <person name="Spormann A.M."/>
            <person name="Op Den Camp H."/>
            <person name="Overmann J."/>
            <person name="Amann R."/>
            <person name="Jetten M.S.M."/>
            <person name="Mascher T."/>
            <person name="Medema M.H."/>
            <person name="Devos D.P."/>
            <person name="Kaster A.-K."/>
            <person name="Ovreas L."/>
            <person name="Rohde M."/>
            <person name="Galperin M.Y."/>
            <person name="Jogler C."/>
        </authorList>
    </citation>
    <scope>NUCLEOTIDE SEQUENCE [LARGE SCALE GENOMIC DNA]</scope>
    <source>
        <strain evidence="2 3">Poly51</strain>
    </source>
</reference>
<keyword evidence="1" id="KW-0472">Membrane</keyword>
<dbReference type="EMBL" id="SJPW01000007">
    <property type="protein sequence ID" value="TWU47223.1"/>
    <property type="molecule type" value="Genomic_DNA"/>
</dbReference>
<feature type="transmembrane region" description="Helical" evidence="1">
    <location>
        <begin position="48"/>
        <end position="74"/>
    </location>
</feature>
<comment type="caution">
    <text evidence="2">The sequence shown here is derived from an EMBL/GenBank/DDBJ whole genome shotgun (WGS) entry which is preliminary data.</text>
</comment>
<sequence>MNAPSPNADIHRHPIAAAFAWLIAAVLSLIGIVYLSGVTLSDYADPNFWYVAVCMIPILFSASFLNTVAGLLWLNGSPRPAFVLQIVGGVILFGGSALVTRFVIA</sequence>
<dbReference type="Proteomes" id="UP000318288">
    <property type="component" value="Unassembled WGS sequence"/>
</dbReference>
<evidence type="ECO:0000256" key="1">
    <source>
        <dbReference type="SAM" id="Phobius"/>
    </source>
</evidence>
<name>A0A5C6EBR3_9BACT</name>
<gene>
    <name evidence="2" type="ORF">Poly51_50220</name>
</gene>
<protein>
    <submittedName>
        <fullName evidence="2">Uncharacterized protein</fullName>
    </submittedName>
</protein>
<keyword evidence="3" id="KW-1185">Reference proteome</keyword>
<keyword evidence="1" id="KW-0812">Transmembrane</keyword>
<proteinExistence type="predicted"/>
<evidence type="ECO:0000313" key="3">
    <source>
        <dbReference type="Proteomes" id="UP000318288"/>
    </source>
</evidence>
<feature type="transmembrane region" description="Helical" evidence="1">
    <location>
        <begin position="15"/>
        <end position="36"/>
    </location>
</feature>
<organism evidence="2 3">
    <name type="scientific">Rubripirellula tenax</name>
    <dbReference type="NCBI Taxonomy" id="2528015"/>
    <lineage>
        <taxon>Bacteria</taxon>
        <taxon>Pseudomonadati</taxon>
        <taxon>Planctomycetota</taxon>
        <taxon>Planctomycetia</taxon>
        <taxon>Pirellulales</taxon>
        <taxon>Pirellulaceae</taxon>
        <taxon>Rubripirellula</taxon>
    </lineage>
</organism>